<keyword evidence="2" id="KW-1185">Reference proteome</keyword>
<dbReference type="EMBL" id="MU275841">
    <property type="protein sequence ID" value="KAI0053210.1"/>
    <property type="molecule type" value="Genomic_DNA"/>
</dbReference>
<reference evidence="1" key="2">
    <citation type="journal article" date="2022" name="New Phytol.">
        <title>Evolutionary transition to the ectomycorrhizal habit in the genomes of a hyperdiverse lineage of mushroom-forming fungi.</title>
        <authorList>
            <person name="Looney B."/>
            <person name="Miyauchi S."/>
            <person name="Morin E."/>
            <person name="Drula E."/>
            <person name="Courty P.E."/>
            <person name="Kohler A."/>
            <person name="Kuo A."/>
            <person name="LaButti K."/>
            <person name="Pangilinan J."/>
            <person name="Lipzen A."/>
            <person name="Riley R."/>
            <person name="Andreopoulos W."/>
            <person name="He G."/>
            <person name="Johnson J."/>
            <person name="Nolan M."/>
            <person name="Tritt A."/>
            <person name="Barry K.W."/>
            <person name="Grigoriev I.V."/>
            <person name="Nagy L.G."/>
            <person name="Hibbett D."/>
            <person name="Henrissat B."/>
            <person name="Matheny P.B."/>
            <person name="Labbe J."/>
            <person name="Martin F.M."/>
        </authorList>
    </citation>
    <scope>NUCLEOTIDE SEQUENCE</scope>
    <source>
        <strain evidence="1">FP105234-sp</strain>
    </source>
</reference>
<protein>
    <submittedName>
        <fullName evidence="1">Uncharacterized protein</fullName>
    </submittedName>
</protein>
<sequence>MNNSASSPSVSPPSLLSSSNASYPSTSTKSGSPPRTPPRGRRRYPAALTVDPTRVPLHRRGTSKTYERLEDLLKEAGYKETRVFTPEAERQEQAEEERRGRERGKKEGPMRGGVGAVVDFITGLVQGQASGSDTEGNASALKTGIDPSKFVLSPPSSASDYSSSASSSKRAHTRLSAQERNSYRTQEARALRPQASQATYSQTSPARAMLRHMASAPTIPRRRATPHHGPPPMPQRALSLDDGDDHPPLPPSWLESVARALLGVPGTYAGGPVPRASTSSSSSNSRSNGSRARSNASRQPPSRDSTIRSYGHYVRRRPATALSDHTNKGRGRSSAGLLQPPALLLGATRAQTSPGLVVKTQVVCRSAPASRSSSRVGVRLPIDDGSVRGKGAKKAKRKGKGKGRDSDVGPSLSTRVEADGWDAHKPGPGLLDFDGASSSSDEEGEVDLRKMLVHPKRQQSIASLRRHLERPARAGRPPLPPRAVEVWLPEDDDAPLVDGRAGLAPRSRRGSMNEGEWAAVGTTFGRGSGRRRRVLPHTWTQGNGGG</sequence>
<evidence type="ECO:0000313" key="2">
    <source>
        <dbReference type="Proteomes" id="UP000814033"/>
    </source>
</evidence>
<dbReference type="Proteomes" id="UP000814033">
    <property type="component" value="Unassembled WGS sequence"/>
</dbReference>
<evidence type="ECO:0000313" key="1">
    <source>
        <dbReference type="EMBL" id="KAI0053210.1"/>
    </source>
</evidence>
<organism evidence="1 2">
    <name type="scientific">Auriscalpium vulgare</name>
    <dbReference type="NCBI Taxonomy" id="40419"/>
    <lineage>
        <taxon>Eukaryota</taxon>
        <taxon>Fungi</taxon>
        <taxon>Dikarya</taxon>
        <taxon>Basidiomycota</taxon>
        <taxon>Agaricomycotina</taxon>
        <taxon>Agaricomycetes</taxon>
        <taxon>Russulales</taxon>
        <taxon>Auriscalpiaceae</taxon>
        <taxon>Auriscalpium</taxon>
    </lineage>
</organism>
<proteinExistence type="predicted"/>
<accession>A0ACB8S9X9</accession>
<gene>
    <name evidence="1" type="ORF">FA95DRAFT_940893</name>
</gene>
<reference evidence="1" key="1">
    <citation type="submission" date="2021-02" db="EMBL/GenBank/DDBJ databases">
        <authorList>
            <consortium name="DOE Joint Genome Institute"/>
            <person name="Ahrendt S."/>
            <person name="Looney B.P."/>
            <person name="Miyauchi S."/>
            <person name="Morin E."/>
            <person name="Drula E."/>
            <person name="Courty P.E."/>
            <person name="Chicoki N."/>
            <person name="Fauchery L."/>
            <person name="Kohler A."/>
            <person name="Kuo A."/>
            <person name="Labutti K."/>
            <person name="Pangilinan J."/>
            <person name="Lipzen A."/>
            <person name="Riley R."/>
            <person name="Andreopoulos W."/>
            <person name="He G."/>
            <person name="Johnson J."/>
            <person name="Barry K.W."/>
            <person name="Grigoriev I.V."/>
            <person name="Nagy L."/>
            <person name="Hibbett D."/>
            <person name="Henrissat B."/>
            <person name="Matheny P.B."/>
            <person name="Labbe J."/>
            <person name="Martin F."/>
        </authorList>
    </citation>
    <scope>NUCLEOTIDE SEQUENCE</scope>
    <source>
        <strain evidence="1">FP105234-sp</strain>
    </source>
</reference>
<name>A0ACB8S9X9_9AGAM</name>
<comment type="caution">
    <text evidence="1">The sequence shown here is derived from an EMBL/GenBank/DDBJ whole genome shotgun (WGS) entry which is preliminary data.</text>
</comment>